<dbReference type="KEGG" id="csl:COCSUDRAFT_44289"/>
<sequence length="444" mass="48686">MTDYSSLLDISRYPSVALIDVEPGMAKADNVGTTFNLTDHHLLPFAFKEPRGSRIEGGQDSTAPQTITTGTRDSLSEGDKVANNKSPRSTLEGPMLSTSTLISAQQLAEARGMRGSNDWRRDYQADDLDDEDDEGDFEDDDTFSGAHRDHESASAAEESNLRRSARNHGTDSRRSNEKRKVGRPIIYCGDPDSPDLTPQERRRIRRRIANRESARRVRAKRQDLLEDMSIKASPPYLLNPRATSCLLFPFHSTGVRSFDKVRELEEQNAALMQRALSVEGKHANMLDQVSQISHCLQAKTAENERLMSELDQMRQNLSVGSSSSMDLDMLREACGNYSFRLTAVESGPQQPPQQPQPVLPQTISSGFAGSAFGAAAGLPLDPLPAAVPRPVVNSGATLPPSEDILAPPLPHPARMLSKELSLGQVAALSMDRSLSEFLKGVTCF</sequence>
<evidence type="ECO:0000256" key="2">
    <source>
        <dbReference type="SAM" id="MobiDB-lite"/>
    </source>
</evidence>
<dbReference type="AlphaFoldDB" id="I0YNA6"/>
<accession>I0YNA6</accession>
<keyword evidence="1" id="KW-0175">Coiled coil</keyword>
<gene>
    <name evidence="4" type="ORF">COCSUDRAFT_44289</name>
</gene>
<dbReference type="GO" id="GO:0003700">
    <property type="term" value="F:DNA-binding transcription factor activity"/>
    <property type="evidence" value="ECO:0007669"/>
    <property type="project" value="InterPro"/>
</dbReference>
<feature type="compositionally biased region" description="Basic and acidic residues" evidence="2">
    <location>
        <begin position="168"/>
        <end position="179"/>
    </location>
</feature>
<evidence type="ECO:0000313" key="4">
    <source>
        <dbReference type="EMBL" id="EIE19875.1"/>
    </source>
</evidence>
<feature type="compositionally biased region" description="Polar residues" evidence="2">
    <location>
        <begin position="96"/>
        <end position="106"/>
    </location>
</feature>
<feature type="domain" description="BZIP" evidence="3">
    <location>
        <begin position="205"/>
        <end position="220"/>
    </location>
</feature>
<organism evidence="4 5">
    <name type="scientific">Coccomyxa subellipsoidea (strain C-169)</name>
    <name type="common">Green microalga</name>
    <dbReference type="NCBI Taxonomy" id="574566"/>
    <lineage>
        <taxon>Eukaryota</taxon>
        <taxon>Viridiplantae</taxon>
        <taxon>Chlorophyta</taxon>
        <taxon>core chlorophytes</taxon>
        <taxon>Trebouxiophyceae</taxon>
        <taxon>Trebouxiophyceae incertae sedis</taxon>
        <taxon>Coccomyxaceae</taxon>
        <taxon>Coccomyxa</taxon>
        <taxon>Coccomyxa subellipsoidea</taxon>
    </lineage>
</organism>
<feature type="region of interest" description="Disordered" evidence="2">
    <location>
        <begin position="51"/>
        <end position="200"/>
    </location>
</feature>
<dbReference type="OrthoDB" id="10420146at2759"/>
<dbReference type="Proteomes" id="UP000007264">
    <property type="component" value="Unassembled WGS sequence"/>
</dbReference>
<name>I0YNA6_COCSC</name>
<comment type="caution">
    <text evidence="4">The sequence shown here is derived from an EMBL/GenBank/DDBJ whole genome shotgun (WGS) entry which is preliminary data.</text>
</comment>
<feature type="compositionally biased region" description="Polar residues" evidence="2">
    <location>
        <begin position="59"/>
        <end position="73"/>
    </location>
</feature>
<evidence type="ECO:0000256" key="1">
    <source>
        <dbReference type="SAM" id="Coils"/>
    </source>
</evidence>
<proteinExistence type="predicted"/>
<evidence type="ECO:0000313" key="5">
    <source>
        <dbReference type="Proteomes" id="UP000007264"/>
    </source>
</evidence>
<dbReference type="RefSeq" id="XP_005644419.1">
    <property type="nucleotide sequence ID" value="XM_005644362.1"/>
</dbReference>
<evidence type="ECO:0000259" key="3">
    <source>
        <dbReference type="PROSITE" id="PS00036"/>
    </source>
</evidence>
<keyword evidence="5" id="KW-1185">Reference proteome</keyword>
<dbReference type="Gene3D" id="1.20.5.170">
    <property type="match status" value="1"/>
</dbReference>
<dbReference type="EMBL" id="AGSI01000017">
    <property type="protein sequence ID" value="EIE19875.1"/>
    <property type="molecule type" value="Genomic_DNA"/>
</dbReference>
<dbReference type="InterPro" id="IPR004827">
    <property type="entry name" value="bZIP"/>
</dbReference>
<protein>
    <recommendedName>
        <fullName evidence="3">BZIP domain-containing protein</fullName>
    </recommendedName>
</protein>
<reference evidence="4 5" key="1">
    <citation type="journal article" date="2012" name="Genome Biol.">
        <title>The genome of the polar eukaryotic microalga coccomyxa subellipsoidea reveals traits of cold adaptation.</title>
        <authorList>
            <person name="Blanc G."/>
            <person name="Agarkova I."/>
            <person name="Grimwood J."/>
            <person name="Kuo A."/>
            <person name="Brueggeman A."/>
            <person name="Dunigan D."/>
            <person name="Gurnon J."/>
            <person name="Ladunga I."/>
            <person name="Lindquist E."/>
            <person name="Lucas S."/>
            <person name="Pangilinan J."/>
            <person name="Proschold T."/>
            <person name="Salamov A."/>
            <person name="Schmutz J."/>
            <person name="Weeks D."/>
            <person name="Yamada T."/>
            <person name="Claverie J.M."/>
            <person name="Grigoriev I."/>
            <person name="Van Etten J."/>
            <person name="Lomsadze A."/>
            <person name="Borodovsky M."/>
        </authorList>
    </citation>
    <scope>NUCLEOTIDE SEQUENCE [LARGE SCALE GENOMIC DNA]</scope>
    <source>
        <strain evidence="4 5">C-169</strain>
    </source>
</reference>
<feature type="compositionally biased region" description="Acidic residues" evidence="2">
    <location>
        <begin position="125"/>
        <end position="142"/>
    </location>
</feature>
<dbReference type="PROSITE" id="PS00036">
    <property type="entry name" value="BZIP_BASIC"/>
    <property type="match status" value="1"/>
</dbReference>
<dbReference type="GeneID" id="17037849"/>
<feature type="coiled-coil region" evidence="1">
    <location>
        <begin position="261"/>
        <end position="316"/>
    </location>
</feature>